<keyword evidence="4 9" id="KW-0812">Transmembrane</keyword>
<dbReference type="OrthoDB" id="9785627at2"/>
<keyword evidence="3" id="KW-1003">Cell membrane</keyword>
<evidence type="ECO:0000256" key="5">
    <source>
        <dbReference type="ARBA" id="ARBA00022927"/>
    </source>
</evidence>
<dbReference type="Pfam" id="PF01618">
    <property type="entry name" value="MotA_ExbB"/>
    <property type="match status" value="1"/>
</dbReference>
<keyword evidence="5 8" id="KW-0653">Protein transport</keyword>
<comment type="similarity">
    <text evidence="8">Belongs to the exbB/tolQ family.</text>
</comment>
<dbReference type="InterPro" id="IPR002898">
    <property type="entry name" value="MotA_ExbB_proton_chnl"/>
</dbReference>
<evidence type="ECO:0000256" key="9">
    <source>
        <dbReference type="SAM" id="Phobius"/>
    </source>
</evidence>
<comment type="subcellular location">
    <subcellularLocation>
        <location evidence="1">Cell membrane</location>
        <topology evidence="1">Multi-pass membrane protein</topology>
    </subcellularLocation>
    <subcellularLocation>
        <location evidence="8">Membrane</location>
        <topology evidence="8">Multi-pass membrane protein</topology>
    </subcellularLocation>
</comment>
<dbReference type="EMBL" id="AP019860">
    <property type="protein sequence ID" value="BBM83593.1"/>
    <property type="molecule type" value="Genomic_DNA"/>
</dbReference>
<dbReference type="AlphaFoldDB" id="A0A5S9IKK7"/>
<dbReference type="Proteomes" id="UP000326354">
    <property type="component" value="Chromosome"/>
</dbReference>
<dbReference type="InterPro" id="IPR050790">
    <property type="entry name" value="ExbB/TolQ_transport"/>
</dbReference>
<reference evidence="11 12" key="1">
    <citation type="submission" date="2019-08" db="EMBL/GenBank/DDBJ databases">
        <title>Complete genome sequence of Candidatus Uab amorphum.</title>
        <authorList>
            <person name="Shiratori T."/>
            <person name="Suzuki S."/>
            <person name="Kakizawa Y."/>
            <person name="Ishida K."/>
        </authorList>
    </citation>
    <scope>NUCLEOTIDE SEQUENCE [LARGE SCALE GENOMIC DNA]</scope>
    <source>
        <strain evidence="11 12">SRT547</strain>
    </source>
</reference>
<keyword evidence="12" id="KW-1185">Reference proteome</keyword>
<protein>
    <submittedName>
        <fullName evidence="11">Biopolymer transporter ExbB</fullName>
    </submittedName>
</protein>
<proteinExistence type="inferred from homology"/>
<evidence type="ECO:0000256" key="2">
    <source>
        <dbReference type="ARBA" id="ARBA00022448"/>
    </source>
</evidence>
<feature type="transmembrane region" description="Helical" evidence="9">
    <location>
        <begin position="110"/>
        <end position="134"/>
    </location>
</feature>
<feature type="domain" description="MotA/TolQ/ExbB proton channel" evidence="10">
    <location>
        <begin position="90"/>
        <end position="185"/>
    </location>
</feature>
<evidence type="ECO:0000256" key="6">
    <source>
        <dbReference type="ARBA" id="ARBA00022989"/>
    </source>
</evidence>
<evidence type="ECO:0000256" key="1">
    <source>
        <dbReference type="ARBA" id="ARBA00004651"/>
    </source>
</evidence>
<evidence type="ECO:0000259" key="10">
    <source>
        <dbReference type="Pfam" id="PF01618"/>
    </source>
</evidence>
<evidence type="ECO:0000256" key="7">
    <source>
        <dbReference type="ARBA" id="ARBA00023136"/>
    </source>
</evidence>
<dbReference type="GO" id="GO:0017038">
    <property type="term" value="P:protein import"/>
    <property type="evidence" value="ECO:0007669"/>
    <property type="project" value="TreeGrafter"/>
</dbReference>
<dbReference type="KEGG" id="uam:UABAM_01946"/>
<keyword evidence="6 9" id="KW-1133">Transmembrane helix</keyword>
<feature type="transmembrane region" description="Helical" evidence="9">
    <location>
        <begin position="154"/>
        <end position="176"/>
    </location>
</feature>
<evidence type="ECO:0000256" key="8">
    <source>
        <dbReference type="RuleBase" id="RU004057"/>
    </source>
</evidence>
<evidence type="ECO:0000256" key="4">
    <source>
        <dbReference type="ARBA" id="ARBA00022692"/>
    </source>
</evidence>
<feature type="transmembrane region" description="Helical" evidence="9">
    <location>
        <begin position="12"/>
        <end position="37"/>
    </location>
</feature>
<keyword evidence="2 8" id="KW-0813">Transport</keyword>
<keyword evidence="7 9" id="KW-0472">Membrane</keyword>
<name>A0A5S9IKK7_UABAM</name>
<accession>A0A5S9IKK7</accession>
<evidence type="ECO:0000313" key="11">
    <source>
        <dbReference type="EMBL" id="BBM83593.1"/>
    </source>
</evidence>
<dbReference type="PANTHER" id="PTHR30625">
    <property type="entry name" value="PROTEIN TOLQ"/>
    <property type="match status" value="1"/>
</dbReference>
<dbReference type="PANTHER" id="PTHR30625:SF15">
    <property type="entry name" value="BIOPOLYMER TRANSPORT PROTEIN EXBB"/>
    <property type="match status" value="1"/>
</dbReference>
<dbReference type="RefSeq" id="WP_151967787.1">
    <property type="nucleotide sequence ID" value="NZ_AP019860.1"/>
</dbReference>
<evidence type="ECO:0000256" key="3">
    <source>
        <dbReference type="ARBA" id="ARBA00022475"/>
    </source>
</evidence>
<gene>
    <name evidence="11" type="ORF">UABAM_01946</name>
</gene>
<organism evidence="11 12">
    <name type="scientific">Uabimicrobium amorphum</name>
    <dbReference type="NCBI Taxonomy" id="2596890"/>
    <lineage>
        <taxon>Bacteria</taxon>
        <taxon>Pseudomonadati</taxon>
        <taxon>Planctomycetota</taxon>
        <taxon>Candidatus Uabimicrobiia</taxon>
        <taxon>Candidatus Uabimicrobiales</taxon>
        <taxon>Candidatus Uabimicrobiaceae</taxon>
        <taxon>Candidatus Uabimicrobium</taxon>
    </lineage>
</organism>
<sequence length="243" mass="27735">MLYPYIQEAGLLWMSPIIFLSFIGLAITIERICYWITQKQKSFGRKKKLQQIFADPFSATKVAEICRNTQDNLLLVIGQFVMNYNAMTLELAERKTQMFADKKINESRQFLDILGLISSIAGTLGLMGTVVGISQSFKTLAREDPKGLASSLSTAMYTTIGGIILFLMSYLFLFFFNKISNRFEDDIDENIQRVKDLLEDQEKSQPIIFQEQEVIPSIEEPQPQSIPSSEVVEEKVKIYEKEA</sequence>
<evidence type="ECO:0000313" key="12">
    <source>
        <dbReference type="Proteomes" id="UP000326354"/>
    </source>
</evidence>
<dbReference type="GO" id="GO:0005886">
    <property type="term" value="C:plasma membrane"/>
    <property type="evidence" value="ECO:0007669"/>
    <property type="project" value="UniProtKB-SubCell"/>
</dbReference>